<protein>
    <submittedName>
        <fullName evidence="3">Glutamate synthase (NADPH/NADH) small chain</fullName>
    </submittedName>
</protein>
<gene>
    <name evidence="3" type="ORF">H171_0518</name>
</gene>
<evidence type="ECO:0000259" key="2">
    <source>
        <dbReference type="Pfam" id="PF14691"/>
    </source>
</evidence>
<dbReference type="OrthoDB" id="9803192at2"/>
<dbReference type="SUPFAM" id="SSF46548">
    <property type="entry name" value="alpha-helical ferredoxin"/>
    <property type="match status" value="1"/>
</dbReference>
<evidence type="ECO:0000313" key="3">
    <source>
        <dbReference type="EMBL" id="PJJ27069.1"/>
    </source>
</evidence>
<dbReference type="InterPro" id="IPR006004">
    <property type="entry name" value="SudA-like"/>
</dbReference>
<dbReference type="Pfam" id="PF14691">
    <property type="entry name" value="Fer4_20"/>
    <property type="match status" value="1"/>
</dbReference>
<dbReference type="PANTHER" id="PTHR42783">
    <property type="entry name" value="GLUTAMATE SYNTHASE [NADPH] SMALL CHAIN"/>
    <property type="match status" value="1"/>
</dbReference>
<comment type="caution">
    <text evidence="3">The sequence shown here is derived from an EMBL/GenBank/DDBJ whole genome shotgun (WGS) entry which is preliminary data.</text>
</comment>
<dbReference type="PRINTS" id="PR00419">
    <property type="entry name" value="ADXRDTASE"/>
</dbReference>
<dbReference type="InterPro" id="IPR036188">
    <property type="entry name" value="FAD/NAD-bd_sf"/>
</dbReference>
<dbReference type="Gene3D" id="3.50.50.60">
    <property type="entry name" value="FAD/NAD(P)-binding domain"/>
    <property type="match status" value="2"/>
</dbReference>
<dbReference type="GO" id="GO:0051536">
    <property type="term" value="F:iron-sulfur cluster binding"/>
    <property type="evidence" value="ECO:0007669"/>
    <property type="project" value="InterPro"/>
</dbReference>
<sequence length="462" mass="49518">MDVLKKVPVREQDPKVRATNFEEVCLGYNEEEAKEEASRCINCKNPKCVAGCPVSINIPGFIKEVEKGNHEEAARIIAESSALPAVCGRVCPQESQCEGQCIRGIKGEPISIGKLERFVADYSREYGFVPAAPEKTNGKKVAVIGSGPSGLTCAGDLAKMGYEVTIFEALHEPGGVLTYGIPEFRLPKEGVVQPEIDNVRKLGVKIETNVIIGKSVTIDELLDEEGFQAIFIGSGAGLPMFMGIPGENANGVFSANEYLTRSNLMKAFRSDYDTPIVAGKRVAVVGGGNVAMDAARTALRLGAEVHVVYRRSEAELPARAEEVHHAKEEGIIFNLLSNPIEILTDDKGWVNGMKCIKMELGEPDASGRRRPVEIEGSEFVIDVDTVIMSLGTSPNPLISNTTKGLDINKRKCIIAEESTGKTSKEGVYAGGDAVTGAATVILAMEAGRAGARGIDEYLSSKE</sequence>
<dbReference type="NCBIfam" id="TIGR01316">
    <property type="entry name" value="gltA"/>
    <property type="match status" value="1"/>
</dbReference>
<reference evidence="3 4" key="1">
    <citation type="submission" date="2017-11" db="EMBL/GenBank/DDBJ databases">
        <title>Understudied soil microbes with underappreciated capabilities: Untangling the Clostridium saccharolyticum group.</title>
        <authorList>
            <person name="Leschine S."/>
        </authorList>
    </citation>
    <scope>NUCLEOTIDE SEQUENCE [LARGE SCALE GENOMIC DNA]</scope>
    <source>
        <strain evidence="3 4">18A</strain>
    </source>
</reference>
<feature type="domain" description="Dihydroprymidine dehydrogenase" evidence="2">
    <location>
        <begin position="17"/>
        <end position="126"/>
    </location>
</feature>
<accession>A0A2M8Z0V7</accession>
<proteinExistence type="predicted"/>
<dbReference type="PANTHER" id="PTHR42783:SF3">
    <property type="entry name" value="GLUTAMATE SYNTHASE [NADPH] SMALL CHAIN-RELATED"/>
    <property type="match status" value="1"/>
</dbReference>
<dbReference type="EMBL" id="PGET01000001">
    <property type="protein sequence ID" value="PJJ27069.1"/>
    <property type="molecule type" value="Genomic_DNA"/>
</dbReference>
<dbReference type="Pfam" id="PF07992">
    <property type="entry name" value="Pyr_redox_2"/>
    <property type="match status" value="1"/>
</dbReference>
<feature type="domain" description="FAD/NAD(P)-binding" evidence="1">
    <location>
        <begin position="139"/>
        <end position="447"/>
    </location>
</feature>
<evidence type="ECO:0000313" key="4">
    <source>
        <dbReference type="Proteomes" id="UP000231092"/>
    </source>
</evidence>
<dbReference type="GO" id="GO:0016491">
    <property type="term" value="F:oxidoreductase activity"/>
    <property type="evidence" value="ECO:0007669"/>
    <property type="project" value="InterPro"/>
</dbReference>
<dbReference type="SUPFAM" id="SSF51971">
    <property type="entry name" value="Nucleotide-binding domain"/>
    <property type="match status" value="2"/>
</dbReference>
<name>A0A2M8Z0V7_9FIRM</name>
<organism evidence="3 4">
    <name type="scientific">[Clostridium] celerecrescens 18A</name>
    <dbReference type="NCBI Taxonomy" id="1286362"/>
    <lineage>
        <taxon>Bacteria</taxon>
        <taxon>Bacillati</taxon>
        <taxon>Bacillota</taxon>
        <taxon>Clostridia</taxon>
        <taxon>Lachnospirales</taxon>
        <taxon>Lachnospiraceae</taxon>
        <taxon>Lacrimispora</taxon>
    </lineage>
</organism>
<evidence type="ECO:0000259" key="1">
    <source>
        <dbReference type="Pfam" id="PF07992"/>
    </source>
</evidence>
<dbReference type="InterPro" id="IPR023753">
    <property type="entry name" value="FAD/NAD-binding_dom"/>
</dbReference>
<dbReference type="Gene3D" id="1.10.1060.10">
    <property type="entry name" value="Alpha-helical ferredoxin"/>
    <property type="match status" value="1"/>
</dbReference>
<dbReference type="AlphaFoldDB" id="A0A2M8Z0V7"/>
<dbReference type="InterPro" id="IPR009051">
    <property type="entry name" value="Helical_ferredxn"/>
</dbReference>
<dbReference type="RefSeq" id="WP_100303751.1">
    <property type="nucleotide sequence ID" value="NZ_PGET01000001.1"/>
</dbReference>
<dbReference type="InterPro" id="IPR028261">
    <property type="entry name" value="DPD_II"/>
</dbReference>
<dbReference type="Proteomes" id="UP000231092">
    <property type="component" value="Unassembled WGS sequence"/>
</dbReference>